<evidence type="ECO:0000313" key="1">
    <source>
        <dbReference type="EMBL" id="SCL72793.1"/>
    </source>
</evidence>
<reference evidence="2" key="1">
    <citation type="submission" date="2016-06" db="EMBL/GenBank/DDBJ databases">
        <authorList>
            <person name="Varghese N."/>
            <person name="Submissions Spin"/>
        </authorList>
    </citation>
    <scope>NUCLEOTIDE SEQUENCE [LARGE SCALE GENOMIC DNA]</scope>
    <source>
        <strain evidence="2">DSM 43903</strain>
    </source>
</reference>
<dbReference type="STRING" id="47855.GA0070606_6294"/>
<organism evidence="1 2">
    <name type="scientific">Micromonospora citrea</name>
    <dbReference type="NCBI Taxonomy" id="47855"/>
    <lineage>
        <taxon>Bacteria</taxon>
        <taxon>Bacillati</taxon>
        <taxon>Actinomycetota</taxon>
        <taxon>Actinomycetes</taxon>
        <taxon>Micromonosporales</taxon>
        <taxon>Micromonosporaceae</taxon>
        <taxon>Micromonospora</taxon>
    </lineage>
</organism>
<proteinExistence type="predicted"/>
<gene>
    <name evidence="1" type="ORF">GA0070606_6294</name>
</gene>
<dbReference type="EMBL" id="FMHZ01000002">
    <property type="protein sequence ID" value="SCL72793.1"/>
    <property type="molecule type" value="Genomic_DNA"/>
</dbReference>
<protein>
    <submittedName>
        <fullName evidence="1">Uncharacterized protein</fullName>
    </submittedName>
</protein>
<keyword evidence="2" id="KW-1185">Reference proteome</keyword>
<accession>A0A1C6W2J6</accession>
<name>A0A1C6W2J6_9ACTN</name>
<evidence type="ECO:0000313" key="2">
    <source>
        <dbReference type="Proteomes" id="UP000199001"/>
    </source>
</evidence>
<dbReference type="Proteomes" id="UP000199001">
    <property type="component" value="Unassembled WGS sequence"/>
</dbReference>
<dbReference type="AlphaFoldDB" id="A0A1C6W2J6"/>
<sequence length="32" mass="3595">MSRWPTLAATAILVVAFAPIAREYVWLRHLAA</sequence>